<dbReference type="CDD" id="cd02042">
    <property type="entry name" value="ParAB_family"/>
    <property type="match status" value="1"/>
</dbReference>
<dbReference type="Proteomes" id="UP000515743">
    <property type="component" value="Chromosome"/>
</dbReference>
<name>A0A7G7CNK3_9CORY</name>
<evidence type="ECO:0000313" key="3">
    <source>
        <dbReference type="Proteomes" id="UP000515743"/>
    </source>
</evidence>
<keyword evidence="3" id="KW-1185">Reference proteome</keyword>
<dbReference type="EMBL" id="CP059404">
    <property type="protein sequence ID" value="QNE89169.1"/>
    <property type="molecule type" value="Genomic_DNA"/>
</dbReference>
<dbReference type="Pfam" id="PF13614">
    <property type="entry name" value="AAA_31"/>
    <property type="match status" value="1"/>
</dbReference>
<dbReference type="InterPro" id="IPR027417">
    <property type="entry name" value="P-loop_NTPase"/>
</dbReference>
<dbReference type="AlphaFoldDB" id="A0A7G7CNK3"/>
<reference evidence="2 3" key="1">
    <citation type="submission" date="2020-07" db="EMBL/GenBank/DDBJ databases">
        <title>Complete genome and description of Corynebacterium incognita strain Marseille-Q3630 sp. nov.</title>
        <authorList>
            <person name="Boxberger M."/>
        </authorList>
    </citation>
    <scope>NUCLEOTIDE SEQUENCE [LARGE SCALE GENOMIC DNA]</scope>
    <source>
        <strain evidence="2 3">Marseille-Q3630</strain>
    </source>
</reference>
<sequence length="143" mass="15109">MLLTVANLKGGSGRTTTSLMLAQVASEHGTRVRVVDADPLGTAATTAKYATTEGDPLPFPVDYVPIYEAHAEKYPLIDRILNSSSQHDLTIIDAPSHSPATTRILSIVSDFPNTGSGYDNLGLSRTGGGQTSPLFIAQQVIVK</sequence>
<dbReference type="KEGG" id="cik:H0194_08920"/>
<dbReference type="Gene3D" id="3.40.50.300">
    <property type="entry name" value="P-loop containing nucleotide triphosphate hydrolases"/>
    <property type="match status" value="1"/>
</dbReference>
<evidence type="ECO:0000259" key="1">
    <source>
        <dbReference type="Pfam" id="PF13614"/>
    </source>
</evidence>
<dbReference type="SUPFAM" id="SSF52540">
    <property type="entry name" value="P-loop containing nucleoside triphosphate hydrolases"/>
    <property type="match status" value="1"/>
</dbReference>
<organism evidence="2 3">
    <name type="scientific">Corynebacterium incognita</name>
    <dbReference type="NCBI Taxonomy" id="2754725"/>
    <lineage>
        <taxon>Bacteria</taxon>
        <taxon>Bacillati</taxon>
        <taxon>Actinomycetota</taxon>
        <taxon>Actinomycetes</taxon>
        <taxon>Mycobacteriales</taxon>
        <taxon>Corynebacteriaceae</taxon>
        <taxon>Corynebacterium</taxon>
    </lineage>
</organism>
<gene>
    <name evidence="2" type="ORF">H0194_08920</name>
</gene>
<accession>A0A7G7CNK3</accession>
<proteinExistence type="predicted"/>
<dbReference type="RefSeq" id="WP_185175547.1">
    <property type="nucleotide sequence ID" value="NZ_CP059404.1"/>
</dbReference>
<evidence type="ECO:0000313" key="2">
    <source>
        <dbReference type="EMBL" id="QNE89169.1"/>
    </source>
</evidence>
<protein>
    <submittedName>
        <fullName evidence="2">AAA family ATPase</fullName>
    </submittedName>
</protein>
<feature type="domain" description="AAA" evidence="1">
    <location>
        <begin position="3"/>
        <end position="92"/>
    </location>
</feature>
<dbReference type="InterPro" id="IPR025669">
    <property type="entry name" value="AAA_dom"/>
</dbReference>